<dbReference type="PANTHER" id="PTHR32227">
    <property type="entry name" value="GLUCAN ENDO-1,3-BETA-GLUCOSIDASE BG1-RELATED-RELATED"/>
    <property type="match status" value="1"/>
</dbReference>
<keyword evidence="3 5" id="KW-0326">Glycosidase</keyword>
<evidence type="ECO:0000256" key="3">
    <source>
        <dbReference type="ARBA" id="ARBA00023295"/>
    </source>
</evidence>
<feature type="signal peptide" evidence="6">
    <location>
        <begin position="1"/>
        <end position="28"/>
    </location>
</feature>
<comment type="similarity">
    <text evidence="1 4">Belongs to the glycosyl hydrolase 17 family.</text>
</comment>
<dbReference type="GO" id="GO:0042973">
    <property type="term" value="F:glucan endo-1,3-beta-D-glucosidase activity"/>
    <property type="evidence" value="ECO:0007669"/>
    <property type="project" value="UniProtKB-ARBA"/>
</dbReference>
<reference evidence="7" key="1">
    <citation type="submission" date="2016-08" db="EMBL/GenBank/DDBJ databases">
        <title>Analysis of global gene expression profiles in Lilium regale following Botrytis elliptica infection.</title>
        <authorList>
            <person name="Cui Q."/>
        </authorList>
    </citation>
    <scope>NUCLEOTIDE SEQUENCE</scope>
</reference>
<evidence type="ECO:0000256" key="4">
    <source>
        <dbReference type="RuleBase" id="RU004335"/>
    </source>
</evidence>
<evidence type="ECO:0000256" key="2">
    <source>
        <dbReference type="ARBA" id="ARBA00022801"/>
    </source>
</evidence>
<dbReference type="Pfam" id="PF00332">
    <property type="entry name" value="Glyco_hydro_17"/>
    <property type="match status" value="1"/>
</dbReference>
<keyword evidence="6" id="KW-0732">Signal</keyword>
<evidence type="ECO:0000313" key="7">
    <source>
        <dbReference type="EMBL" id="ASV46320.1"/>
    </source>
</evidence>
<dbReference type="InterPro" id="IPR044965">
    <property type="entry name" value="Glyco_hydro_17_plant"/>
</dbReference>
<protein>
    <submittedName>
        <fullName evidence="7">Beta 1,3-glucanase</fullName>
    </submittedName>
</protein>
<dbReference type="InterPro" id="IPR000490">
    <property type="entry name" value="Glyco_hydro_17"/>
</dbReference>
<dbReference type="AlphaFoldDB" id="A0A248SMH7"/>
<dbReference type="FunFam" id="3.20.20.80:FF:000010">
    <property type="entry name" value="glucan endo-1,3-beta-glucosidase, basic"/>
    <property type="match status" value="1"/>
</dbReference>
<dbReference type="EMBL" id="KX842494">
    <property type="protein sequence ID" value="ASV46320.1"/>
    <property type="molecule type" value="mRNA"/>
</dbReference>
<dbReference type="PROSITE" id="PS00587">
    <property type="entry name" value="GLYCOSYL_HYDROL_F17"/>
    <property type="match status" value="1"/>
</dbReference>
<dbReference type="Gene3D" id="3.20.20.80">
    <property type="entry name" value="Glycosidases"/>
    <property type="match status" value="1"/>
</dbReference>
<accession>A0A248SMH7</accession>
<dbReference type="SUPFAM" id="SSF51445">
    <property type="entry name" value="(Trans)glycosidases"/>
    <property type="match status" value="1"/>
</dbReference>
<evidence type="ECO:0000256" key="1">
    <source>
        <dbReference type="ARBA" id="ARBA00008773"/>
    </source>
</evidence>
<evidence type="ECO:0000256" key="6">
    <source>
        <dbReference type="SAM" id="SignalP"/>
    </source>
</evidence>
<organism evidence="7">
    <name type="scientific">Lilium regale</name>
    <name type="common">Regal lily</name>
    <dbReference type="NCBI Taxonomy" id="82328"/>
    <lineage>
        <taxon>Eukaryota</taxon>
        <taxon>Viridiplantae</taxon>
        <taxon>Streptophyta</taxon>
        <taxon>Embryophyta</taxon>
        <taxon>Tracheophyta</taxon>
        <taxon>Spermatophyta</taxon>
        <taxon>Magnoliopsida</taxon>
        <taxon>Liliopsida</taxon>
        <taxon>Liliales</taxon>
        <taxon>Liliaceae</taxon>
        <taxon>Lilium</taxon>
    </lineage>
</organism>
<name>A0A248SMH7_LILRE</name>
<dbReference type="InterPro" id="IPR017853">
    <property type="entry name" value="GH"/>
</dbReference>
<dbReference type="GO" id="GO:0005975">
    <property type="term" value="P:carbohydrate metabolic process"/>
    <property type="evidence" value="ECO:0007669"/>
    <property type="project" value="InterPro"/>
</dbReference>
<evidence type="ECO:0000256" key="5">
    <source>
        <dbReference type="RuleBase" id="RU004336"/>
    </source>
</evidence>
<proteinExistence type="evidence at transcript level"/>
<feature type="chain" id="PRO_5011665723" evidence="6">
    <location>
        <begin position="29"/>
        <end position="337"/>
    </location>
</feature>
<sequence length="337" mass="35328">MAAQHIISMAAMASLLVVLSAIPRGVESIGVCNGMDGDNLPQPADVVNLYKSNNIAGMRLYSPDQATLQALQGSNIYLILDVPNSDLQNIASDQSAATNWVQTNVQAYPNVAFRYIAVGNEVIPGGQAQYVLPAMNNIQSALSSAGLQNIKVSTSVSFGVVGTSYPPSAGSFSSDASSTLGPIIQFLASNGSPLLANIYPYLSYAGNSGSIDLSYALFTASGTVVQDGSYAYNNLFDAMVDALYSALESAGGPNVPVVVSESGWPSAGGTAATVSNAQTYNSNLINHVGQGTPKRPGAIETYIFAMFNEDQKQPQGIENNFGLFYPNEQPVYSISFT</sequence>
<keyword evidence="2 5" id="KW-0378">Hydrolase</keyword>